<proteinExistence type="predicted"/>
<organism evidence="2 3">
    <name type="scientific">Podospora appendiculata</name>
    <dbReference type="NCBI Taxonomy" id="314037"/>
    <lineage>
        <taxon>Eukaryota</taxon>
        <taxon>Fungi</taxon>
        <taxon>Dikarya</taxon>
        <taxon>Ascomycota</taxon>
        <taxon>Pezizomycotina</taxon>
        <taxon>Sordariomycetes</taxon>
        <taxon>Sordariomycetidae</taxon>
        <taxon>Sordariales</taxon>
        <taxon>Podosporaceae</taxon>
        <taxon>Podospora</taxon>
    </lineage>
</organism>
<keyword evidence="1" id="KW-0560">Oxidoreductase</keyword>
<evidence type="ECO:0000313" key="3">
    <source>
        <dbReference type="Proteomes" id="UP001270362"/>
    </source>
</evidence>
<evidence type="ECO:0000256" key="1">
    <source>
        <dbReference type="ARBA" id="ARBA00023002"/>
    </source>
</evidence>
<accession>A0AAE1CAT4</accession>
<protein>
    <recommendedName>
        <fullName evidence="4">Oxidoreductase AflY</fullName>
    </recommendedName>
</protein>
<sequence length="427" mass="47773">MATASAEGLSPYKIQIVREDTGLWRVPQTDEAARKASDLLQQDLEKHHVFFNNQGFHNHLTHQTLALYGTGAGPLSLQTAYDNNTSYQRAGQPTHADVVAALTSDWARHAPQYLGRGKHYPDFLRFFQQQMDSSKTGWQAVLARYLFKESNTPADDDLLLRMFAGVLHPLIQLMYGMEFNQPAIVAEALAQAAVHKPGDVGRFLERAERGDITISRGGMGRIVDLLGEGARDGVEGVVGKVKVGEDELEERTAEMFDACVYLAAAAARREGKVDKFDFFLIHHINVCPLFLTINAQPWIPTATKTRLLEWKIRLDIREYAERGAPPLSLDKIATYEPKLAQSSETPLEIISRLHTLDEDGHAIKLARAAAICHELSRQYDDRDWMVIRGDDLWMKVHHLIVDSAEAPGPDWVRGAGFDDAWKDVPDA</sequence>
<dbReference type="Proteomes" id="UP001270362">
    <property type="component" value="Unassembled WGS sequence"/>
</dbReference>
<dbReference type="PANTHER" id="PTHR35870">
    <property type="entry name" value="PROTEIN, PUTATIVE (AFU_ORTHOLOGUE AFUA_5G03330)-RELATED"/>
    <property type="match status" value="1"/>
</dbReference>
<evidence type="ECO:0000313" key="2">
    <source>
        <dbReference type="EMBL" id="KAK3685847.1"/>
    </source>
</evidence>
<dbReference type="PANTHER" id="PTHR35870:SF1">
    <property type="entry name" value="PROTEIN, PUTATIVE (AFU_ORTHOLOGUE AFUA_5G03330)-RELATED"/>
    <property type="match status" value="1"/>
</dbReference>
<reference evidence="2" key="1">
    <citation type="journal article" date="2023" name="Mol. Phylogenet. Evol.">
        <title>Genome-scale phylogeny and comparative genomics of the fungal order Sordariales.</title>
        <authorList>
            <person name="Hensen N."/>
            <person name="Bonometti L."/>
            <person name="Westerberg I."/>
            <person name="Brannstrom I.O."/>
            <person name="Guillou S."/>
            <person name="Cros-Aarteil S."/>
            <person name="Calhoun S."/>
            <person name="Haridas S."/>
            <person name="Kuo A."/>
            <person name="Mondo S."/>
            <person name="Pangilinan J."/>
            <person name="Riley R."/>
            <person name="LaButti K."/>
            <person name="Andreopoulos B."/>
            <person name="Lipzen A."/>
            <person name="Chen C."/>
            <person name="Yan M."/>
            <person name="Daum C."/>
            <person name="Ng V."/>
            <person name="Clum A."/>
            <person name="Steindorff A."/>
            <person name="Ohm R.A."/>
            <person name="Martin F."/>
            <person name="Silar P."/>
            <person name="Natvig D.O."/>
            <person name="Lalanne C."/>
            <person name="Gautier V."/>
            <person name="Ament-Velasquez S.L."/>
            <person name="Kruys A."/>
            <person name="Hutchinson M.I."/>
            <person name="Powell A.J."/>
            <person name="Barry K."/>
            <person name="Miller A.N."/>
            <person name="Grigoriev I.V."/>
            <person name="Debuchy R."/>
            <person name="Gladieux P."/>
            <person name="Hiltunen Thoren M."/>
            <person name="Johannesson H."/>
        </authorList>
    </citation>
    <scope>NUCLEOTIDE SEQUENCE</scope>
    <source>
        <strain evidence="2">CBS 314.62</strain>
    </source>
</reference>
<dbReference type="EMBL" id="JAULSO010000003">
    <property type="protein sequence ID" value="KAK3685847.1"/>
    <property type="molecule type" value="Genomic_DNA"/>
</dbReference>
<dbReference type="Pfam" id="PF14027">
    <property type="entry name" value="Questin_oxidase"/>
    <property type="match status" value="2"/>
</dbReference>
<gene>
    <name evidence="2" type="ORF">B0T22DRAFT_500606</name>
</gene>
<reference evidence="2" key="2">
    <citation type="submission" date="2023-06" db="EMBL/GenBank/DDBJ databases">
        <authorList>
            <consortium name="Lawrence Berkeley National Laboratory"/>
            <person name="Haridas S."/>
            <person name="Hensen N."/>
            <person name="Bonometti L."/>
            <person name="Westerberg I."/>
            <person name="Brannstrom I.O."/>
            <person name="Guillou S."/>
            <person name="Cros-Aarteil S."/>
            <person name="Calhoun S."/>
            <person name="Kuo A."/>
            <person name="Mondo S."/>
            <person name="Pangilinan J."/>
            <person name="Riley R."/>
            <person name="Labutti K."/>
            <person name="Andreopoulos B."/>
            <person name="Lipzen A."/>
            <person name="Chen C."/>
            <person name="Yanf M."/>
            <person name="Daum C."/>
            <person name="Ng V."/>
            <person name="Clum A."/>
            <person name="Steindorff A."/>
            <person name="Ohm R."/>
            <person name="Martin F."/>
            <person name="Silar P."/>
            <person name="Natvig D."/>
            <person name="Lalanne C."/>
            <person name="Gautier V."/>
            <person name="Ament-Velasquez S.L."/>
            <person name="Kruys A."/>
            <person name="Hutchinson M.I."/>
            <person name="Powell A.J."/>
            <person name="Barry K."/>
            <person name="Miller A.N."/>
            <person name="Grigoriev I.V."/>
            <person name="Debuchy R."/>
            <person name="Gladieux P."/>
            <person name="Thoren M.H."/>
            <person name="Johannesson H."/>
        </authorList>
    </citation>
    <scope>NUCLEOTIDE SEQUENCE</scope>
    <source>
        <strain evidence="2">CBS 314.62</strain>
    </source>
</reference>
<dbReference type="InterPro" id="IPR025337">
    <property type="entry name" value="Questin_oxidase-like"/>
</dbReference>
<dbReference type="GO" id="GO:0016491">
    <property type="term" value="F:oxidoreductase activity"/>
    <property type="evidence" value="ECO:0007669"/>
    <property type="project" value="UniProtKB-KW"/>
</dbReference>
<dbReference type="AlphaFoldDB" id="A0AAE1CAT4"/>
<name>A0AAE1CAT4_9PEZI</name>
<comment type="caution">
    <text evidence="2">The sequence shown here is derived from an EMBL/GenBank/DDBJ whole genome shotgun (WGS) entry which is preliminary data.</text>
</comment>
<evidence type="ECO:0008006" key="4">
    <source>
        <dbReference type="Google" id="ProtNLM"/>
    </source>
</evidence>
<keyword evidence="3" id="KW-1185">Reference proteome</keyword>